<sequence>MNMQSKLEKVEGAAENAHPATRQRQARLDLLERISSFAVRYDFEITGVNLAVICSALSGSNGELAKAFATREMSGQPIDQRWLDTVMRLDPETDARIAELEKLLDQMEYSLMRFAQTAKSAQDETSGHREALDVQIEAIEQADSGEGSQAEVDRIISLSRSMLERIAQAETAMARSQAESDRLRQNLAQARMEADIDHLTRLPNRRAFERRFKSAADEARSKGEPLCVAFCDVDKFKSVNDKHGHEAGDRILCAIAQTLSESANEDCFVSRHGGEEFVMLLFGCDKEAAWRKLDGIRRTQADKTLMNRDTGKSFGKITFSGGVAEVTEDVDPRSALIRADSALYQAKEQGRNRIVAI</sequence>
<evidence type="ECO:0000256" key="2">
    <source>
        <dbReference type="SAM" id="Coils"/>
    </source>
</evidence>
<dbReference type="Proteomes" id="UP001138681">
    <property type="component" value="Unassembled WGS sequence"/>
</dbReference>
<keyword evidence="6" id="KW-1185">Reference proteome</keyword>
<dbReference type="InterPro" id="IPR000160">
    <property type="entry name" value="GGDEF_dom"/>
</dbReference>
<accession>A0A9X1F3A4</accession>
<evidence type="ECO:0000313" key="5">
    <source>
        <dbReference type="EMBL" id="MBV7258904.1"/>
    </source>
</evidence>
<dbReference type="RefSeq" id="WP_218404167.1">
    <property type="nucleotide sequence ID" value="NZ_JAGSPC010000001.1"/>
</dbReference>
<dbReference type="SMART" id="SM00267">
    <property type="entry name" value="GGDEF"/>
    <property type="match status" value="1"/>
</dbReference>
<feature type="compositionally biased region" description="Basic and acidic residues" evidence="3">
    <location>
        <begin position="1"/>
        <end position="12"/>
    </location>
</feature>
<feature type="coiled-coil region" evidence="2">
    <location>
        <begin position="166"/>
        <end position="193"/>
    </location>
</feature>
<keyword evidence="2" id="KW-0175">Coiled coil</keyword>
<dbReference type="EC" id="2.7.7.65" evidence="1"/>
<feature type="domain" description="GGDEF" evidence="4">
    <location>
        <begin position="224"/>
        <end position="357"/>
    </location>
</feature>
<dbReference type="Pfam" id="PF00990">
    <property type="entry name" value="GGDEF"/>
    <property type="match status" value="1"/>
</dbReference>
<name>A0A9X1F3A4_9SPHN</name>
<dbReference type="EMBL" id="JAGSPC010000001">
    <property type="protein sequence ID" value="MBV7258904.1"/>
    <property type="molecule type" value="Genomic_DNA"/>
</dbReference>
<dbReference type="PROSITE" id="PS50887">
    <property type="entry name" value="GGDEF"/>
    <property type="match status" value="1"/>
</dbReference>
<evidence type="ECO:0000256" key="3">
    <source>
        <dbReference type="SAM" id="MobiDB-lite"/>
    </source>
</evidence>
<dbReference type="CDD" id="cd01949">
    <property type="entry name" value="GGDEF"/>
    <property type="match status" value="1"/>
</dbReference>
<protein>
    <recommendedName>
        <fullName evidence="1">diguanylate cyclase</fullName>
        <ecNumber evidence="1">2.7.7.65</ecNumber>
    </recommendedName>
</protein>
<dbReference type="FunFam" id="3.30.70.270:FF:000001">
    <property type="entry name" value="Diguanylate cyclase domain protein"/>
    <property type="match status" value="1"/>
</dbReference>
<dbReference type="NCBIfam" id="TIGR00254">
    <property type="entry name" value="GGDEF"/>
    <property type="match status" value="1"/>
</dbReference>
<evidence type="ECO:0000256" key="1">
    <source>
        <dbReference type="ARBA" id="ARBA00012528"/>
    </source>
</evidence>
<gene>
    <name evidence="5" type="ORF">KCG46_04835</name>
</gene>
<organism evidence="5 6">
    <name type="scientific">Erythrobacter crassostreae</name>
    <dbReference type="NCBI Taxonomy" id="2828328"/>
    <lineage>
        <taxon>Bacteria</taxon>
        <taxon>Pseudomonadati</taxon>
        <taxon>Pseudomonadota</taxon>
        <taxon>Alphaproteobacteria</taxon>
        <taxon>Sphingomonadales</taxon>
        <taxon>Erythrobacteraceae</taxon>
        <taxon>Erythrobacter/Porphyrobacter group</taxon>
        <taxon>Erythrobacter</taxon>
    </lineage>
</organism>
<evidence type="ECO:0000313" key="6">
    <source>
        <dbReference type="Proteomes" id="UP001138681"/>
    </source>
</evidence>
<dbReference type="PANTHER" id="PTHR45138:SF9">
    <property type="entry name" value="DIGUANYLATE CYCLASE DGCM-RELATED"/>
    <property type="match status" value="1"/>
</dbReference>
<dbReference type="PANTHER" id="PTHR45138">
    <property type="entry name" value="REGULATORY COMPONENTS OF SENSORY TRANSDUCTION SYSTEM"/>
    <property type="match status" value="1"/>
</dbReference>
<dbReference type="InterPro" id="IPR050469">
    <property type="entry name" value="Diguanylate_Cyclase"/>
</dbReference>
<feature type="region of interest" description="Disordered" evidence="3">
    <location>
        <begin position="1"/>
        <end position="22"/>
    </location>
</feature>
<evidence type="ECO:0000259" key="4">
    <source>
        <dbReference type="PROSITE" id="PS50887"/>
    </source>
</evidence>
<proteinExistence type="predicted"/>
<comment type="caution">
    <text evidence="5">The sequence shown here is derived from an EMBL/GenBank/DDBJ whole genome shotgun (WGS) entry which is preliminary data.</text>
</comment>
<dbReference type="AlphaFoldDB" id="A0A9X1F3A4"/>
<reference evidence="5" key="1">
    <citation type="submission" date="2021-04" db="EMBL/GenBank/DDBJ databases">
        <authorList>
            <person name="Pira H."/>
            <person name="Risdian C."/>
            <person name="Wink J."/>
        </authorList>
    </citation>
    <scope>NUCLEOTIDE SEQUENCE</scope>
    <source>
        <strain evidence="5">WH158</strain>
    </source>
</reference>
<dbReference type="GO" id="GO:0052621">
    <property type="term" value="F:diguanylate cyclase activity"/>
    <property type="evidence" value="ECO:0007669"/>
    <property type="project" value="UniProtKB-EC"/>
</dbReference>